<comment type="function">
    <text evidence="8">Part of the twin-arginine translocation (Tat) system that transports large folded proteins containing a characteristic twin-arginine motif in their signal peptide across membranes. TatA could form the protein-conducting channel of the Tat system.</text>
</comment>
<dbReference type="PRINTS" id="PR01506">
    <property type="entry name" value="TATBPROTEIN"/>
</dbReference>
<dbReference type="Pfam" id="PF02416">
    <property type="entry name" value="TatA_B_E"/>
    <property type="match status" value="1"/>
</dbReference>
<keyword evidence="2 8" id="KW-0813">Transport</keyword>
<protein>
    <recommendedName>
        <fullName evidence="8">Sec-independent protein translocase protein TatA</fullName>
    </recommendedName>
</protein>
<evidence type="ECO:0000256" key="4">
    <source>
        <dbReference type="ARBA" id="ARBA00022927"/>
    </source>
</evidence>
<dbReference type="AlphaFoldDB" id="D0WJA6"/>
<dbReference type="HOGENOM" id="CLU_103279_0_0_11"/>
<evidence type="ECO:0000256" key="1">
    <source>
        <dbReference type="ARBA" id="ARBA00004167"/>
    </source>
</evidence>
<comment type="subunit">
    <text evidence="8">The Tat system comprises two distinct complexes: a TatABC complex, containing multiple copies of TatA, TatB and TatC subunits, and a separate TatA complex, containing only TatA subunits. Substrates initially bind to the TatABC complex, which probably triggers association of the separate TatA complex to form the active translocon.</text>
</comment>
<keyword evidence="8" id="KW-1003">Cell membrane</keyword>
<evidence type="ECO:0000313" key="11">
    <source>
        <dbReference type="Proteomes" id="UP000006001"/>
    </source>
</evidence>
<feature type="region of interest" description="Disordered" evidence="9">
    <location>
        <begin position="61"/>
        <end position="109"/>
    </location>
</feature>
<proteinExistence type="inferred from homology"/>
<dbReference type="eggNOG" id="COG1826">
    <property type="taxonomic scope" value="Bacteria"/>
</dbReference>
<dbReference type="InterPro" id="IPR003369">
    <property type="entry name" value="TatA/B/E"/>
</dbReference>
<feature type="compositionally biased region" description="Basic and acidic residues" evidence="9">
    <location>
        <begin position="66"/>
        <end position="109"/>
    </location>
</feature>
<evidence type="ECO:0000256" key="8">
    <source>
        <dbReference type="HAMAP-Rule" id="MF_00236"/>
    </source>
</evidence>
<dbReference type="GeneID" id="85008031"/>
<sequence>MFGLSGTELFLILLFGFLIFGPDKLPQIAKVVGQGIAKFRDAQQEMNKVVKEEVFDPAAADPIKNPLKDMDKTSKAKVEKKESFSARKAKYDRERAEKKKRDAANAAAKEVRDEANAAAAAAGTTVAKAAPDMHKDIMAARKAANEAAAEEVAAARSAENALADEIFGTAAPKPEPAAPAAADEPAEAAEASSERKDA</sequence>
<keyword evidence="11" id="KW-1185">Reference proteome</keyword>
<dbReference type="GO" id="GO:0043953">
    <property type="term" value="P:protein transport by the Tat complex"/>
    <property type="evidence" value="ECO:0007669"/>
    <property type="project" value="UniProtKB-UniRule"/>
</dbReference>
<keyword evidence="7 8" id="KW-0472">Membrane</keyword>
<name>D0WJA6_SLAES</name>
<dbReference type="GO" id="GO:0008320">
    <property type="term" value="F:protein transmembrane transporter activity"/>
    <property type="evidence" value="ECO:0007669"/>
    <property type="project" value="UniProtKB-UniRule"/>
</dbReference>
<dbReference type="Proteomes" id="UP000006001">
    <property type="component" value="Unassembled WGS sequence"/>
</dbReference>
<comment type="subcellular location">
    <subcellularLocation>
        <location evidence="8">Cell membrane</location>
        <topology evidence="8">Single-pass membrane protein</topology>
    </subcellularLocation>
    <subcellularLocation>
        <location evidence="1">Membrane</location>
        <topology evidence="1">Single-pass membrane protein</topology>
    </subcellularLocation>
</comment>
<evidence type="ECO:0000313" key="10">
    <source>
        <dbReference type="EMBL" id="EEZ60454.1"/>
    </source>
</evidence>
<comment type="similarity">
    <text evidence="8">Belongs to the TatA/E family.</text>
</comment>
<keyword evidence="4 8" id="KW-0653">Protein transport</keyword>
<evidence type="ECO:0000256" key="3">
    <source>
        <dbReference type="ARBA" id="ARBA00022692"/>
    </source>
</evidence>
<dbReference type="RefSeq" id="WP_006363214.1">
    <property type="nucleotide sequence ID" value="NZ_GG700631.1"/>
</dbReference>
<evidence type="ECO:0000256" key="2">
    <source>
        <dbReference type="ARBA" id="ARBA00022448"/>
    </source>
</evidence>
<feature type="region of interest" description="Disordered" evidence="9">
    <location>
        <begin position="165"/>
        <end position="198"/>
    </location>
</feature>
<keyword evidence="6 8" id="KW-0811">Translocation</keyword>
<dbReference type="OrthoDB" id="3267321at2"/>
<dbReference type="GO" id="GO:0033281">
    <property type="term" value="C:TAT protein transport complex"/>
    <property type="evidence" value="ECO:0007669"/>
    <property type="project" value="UniProtKB-UniRule"/>
</dbReference>
<evidence type="ECO:0000256" key="7">
    <source>
        <dbReference type="ARBA" id="ARBA00023136"/>
    </source>
</evidence>
<dbReference type="HAMAP" id="MF_00236">
    <property type="entry name" value="TatA_E"/>
    <property type="match status" value="1"/>
</dbReference>
<dbReference type="STRING" id="649764.HMPREF0762_01933"/>
<dbReference type="EMBL" id="ACUX02000019">
    <property type="protein sequence ID" value="EEZ60454.1"/>
    <property type="molecule type" value="Genomic_DNA"/>
</dbReference>
<keyword evidence="3 8" id="KW-0812">Transmembrane</keyword>
<evidence type="ECO:0000256" key="5">
    <source>
        <dbReference type="ARBA" id="ARBA00022989"/>
    </source>
</evidence>
<evidence type="ECO:0000256" key="6">
    <source>
        <dbReference type="ARBA" id="ARBA00023010"/>
    </source>
</evidence>
<comment type="caution">
    <text evidence="10">The sequence shown here is derived from an EMBL/GenBank/DDBJ whole genome shotgun (WGS) entry which is preliminary data.</text>
</comment>
<organism evidence="10 11">
    <name type="scientific">Slackia exigua (strain ATCC 700122 / DSM 15923 / CIP 105133 / JCM 11022 / KCTC 5966 / S-7)</name>
    <dbReference type="NCBI Taxonomy" id="649764"/>
    <lineage>
        <taxon>Bacteria</taxon>
        <taxon>Bacillati</taxon>
        <taxon>Actinomycetota</taxon>
        <taxon>Coriobacteriia</taxon>
        <taxon>Eggerthellales</taxon>
        <taxon>Eggerthellaceae</taxon>
        <taxon>Slackia</taxon>
    </lineage>
</organism>
<feature type="compositionally biased region" description="Low complexity" evidence="9">
    <location>
        <begin position="178"/>
        <end position="191"/>
    </location>
</feature>
<dbReference type="Gene3D" id="1.20.5.3310">
    <property type="match status" value="1"/>
</dbReference>
<gene>
    <name evidence="8 10" type="primary">tatA</name>
    <name evidence="10" type="ORF">HMPREF0762_01933</name>
</gene>
<reference evidence="10" key="1">
    <citation type="submission" date="2009-10" db="EMBL/GenBank/DDBJ databases">
        <authorList>
            <person name="Weinstock G."/>
            <person name="Sodergren E."/>
            <person name="Clifton S."/>
            <person name="Fulton L."/>
            <person name="Fulton B."/>
            <person name="Courtney L."/>
            <person name="Fronick C."/>
            <person name="Harrison M."/>
            <person name="Strong C."/>
            <person name="Farmer C."/>
            <person name="Delahaunty K."/>
            <person name="Markovic C."/>
            <person name="Hall O."/>
            <person name="Minx P."/>
            <person name="Tomlinson C."/>
            <person name="Mitreva M."/>
            <person name="Nelson J."/>
            <person name="Hou S."/>
            <person name="Wollam A."/>
            <person name="Pepin K.H."/>
            <person name="Johnson M."/>
            <person name="Bhonagiri V."/>
            <person name="Nash W.E."/>
            <person name="Warren W."/>
            <person name="Chinwalla A."/>
            <person name="Mardis E.R."/>
            <person name="Wilson R.K."/>
        </authorList>
    </citation>
    <scope>NUCLEOTIDE SEQUENCE [LARGE SCALE GENOMIC DNA]</scope>
    <source>
        <strain evidence="10">ATCC 700122</strain>
    </source>
</reference>
<dbReference type="InterPro" id="IPR006312">
    <property type="entry name" value="TatA/E"/>
</dbReference>
<keyword evidence="5 8" id="KW-1133">Transmembrane helix</keyword>
<evidence type="ECO:0000256" key="9">
    <source>
        <dbReference type="SAM" id="MobiDB-lite"/>
    </source>
</evidence>
<accession>D0WJA6</accession>